<evidence type="ECO:0000256" key="1">
    <source>
        <dbReference type="ARBA" id="ARBA00022679"/>
    </source>
</evidence>
<accession>A0A143QKH0</accession>
<dbReference type="InterPro" id="IPR041698">
    <property type="entry name" value="Methyltransf_25"/>
</dbReference>
<dbReference type="PANTHER" id="PTHR43861:SF3">
    <property type="entry name" value="PUTATIVE (AFU_ORTHOLOGUE AFUA_2G14390)-RELATED"/>
    <property type="match status" value="1"/>
</dbReference>
<reference evidence="3 4" key="1">
    <citation type="journal article" date="2016" name="Genome Announc.">
        <title>Complete Genome and Plasmid Sequences for Rhodococcus fascians D188 and Draft Sequences for Rhodococcus Isolates PBTS 1 and PBTS 2.</title>
        <authorList>
            <person name="Stamler R.A."/>
            <person name="Vereecke D."/>
            <person name="Zhang Y."/>
            <person name="Schilkey F."/>
            <person name="Devitt N."/>
            <person name="Randall J.J."/>
        </authorList>
    </citation>
    <scope>NUCLEOTIDE SEQUENCE [LARGE SCALE GENOMIC DNA]</scope>
    <source>
        <strain evidence="3 4">PBTS2</strain>
    </source>
</reference>
<keyword evidence="1 3" id="KW-0808">Transferase</keyword>
<keyword evidence="4" id="KW-1185">Reference proteome</keyword>
<dbReference type="CDD" id="cd02440">
    <property type="entry name" value="AdoMet_MTases"/>
    <property type="match status" value="1"/>
</dbReference>
<dbReference type="OrthoDB" id="9786503at2"/>
<sequence>MDAAEWDRKYERRELVYGEAPNATLVEVATTIPRGRALDLAAGQGRNAIWLATRGWTVDAVDFSSVALTRASRVAESAPRSVRERLTWIHADVTKLATEPNYDLVLMFYLHLPPDERHRAVSAAVSALKPDGILMILGHHSSNITDGVGGPQEPEILYTPEDLAADVGDRLTVTTAENRYRDVTDGTAIDALLLASRSALGSGTDRG</sequence>
<organism evidence="3 4">
    <name type="scientific">Rhodococcoides fascians</name>
    <name type="common">Rhodococcus fascians</name>
    <dbReference type="NCBI Taxonomy" id="1828"/>
    <lineage>
        <taxon>Bacteria</taxon>
        <taxon>Bacillati</taxon>
        <taxon>Actinomycetota</taxon>
        <taxon>Actinomycetes</taxon>
        <taxon>Mycobacteriales</taxon>
        <taxon>Nocardiaceae</taxon>
        <taxon>Rhodococcoides</taxon>
    </lineage>
</organism>
<dbReference type="InterPro" id="IPR029063">
    <property type="entry name" value="SAM-dependent_MTases_sf"/>
</dbReference>
<keyword evidence="3" id="KW-0489">Methyltransferase</keyword>
<dbReference type="GO" id="GO:0032259">
    <property type="term" value="P:methylation"/>
    <property type="evidence" value="ECO:0007669"/>
    <property type="project" value="UniProtKB-KW"/>
</dbReference>
<dbReference type="Pfam" id="PF13649">
    <property type="entry name" value="Methyltransf_25"/>
    <property type="match status" value="1"/>
</dbReference>
<protein>
    <submittedName>
        <fullName evidence="3">Tellurite methyltransferase</fullName>
        <ecNumber evidence="3">2.1.1.265</ecNumber>
    </submittedName>
</protein>
<dbReference type="SUPFAM" id="SSF53335">
    <property type="entry name" value="S-adenosyl-L-methionine-dependent methyltransferases"/>
    <property type="match status" value="1"/>
</dbReference>
<gene>
    <name evidence="3" type="primary">tehB</name>
    <name evidence="3" type="ORF">A3Q41_01983</name>
</gene>
<dbReference type="PANTHER" id="PTHR43861">
    <property type="entry name" value="TRANS-ACONITATE 2-METHYLTRANSFERASE-RELATED"/>
    <property type="match status" value="1"/>
</dbReference>
<dbReference type="AlphaFoldDB" id="A0A143QKH0"/>
<proteinExistence type="predicted"/>
<dbReference type="GO" id="GO:0008168">
    <property type="term" value="F:methyltransferase activity"/>
    <property type="evidence" value="ECO:0007669"/>
    <property type="project" value="UniProtKB-KW"/>
</dbReference>
<dbReference type="Proteomes" id="UP000076038">
    <property type="component" value="Chromosome"/>
</dbReference>
<evidence type="ECO:0000313" key="3">
    <source>
        <dbReference type="EMBL" id="AMY23286.1"/>
    </source>
</evidence>
<feature type="domain" description="Methyltransferase" evidence="2">
    <location>
        <begin position="38"/>
        <end position="132"/>
    </location>
</feature>
<dbReference type="RefSeq" id="WP_063216421.1">
    <property type="nucleotide sequence ID" value="NZ_CP015220.1"/>
</dbReference>
<dbReference type="Gene3D" id="3.40.50.150">
    <property type="entry name" value="Vaccinia Virus protein VP39"/>
    <property type="match status" value="1"/>
</dbReference>
<name>A0A143QKH0_RHOFA</name>
<dbReference type="EMBL" id="CP015220">
    <property type="protein sequence ID" value="AMY23286.1"/>
    <property type="molecule type" value="Genomic_DNA"/>
</dbReference>
<dbReference type="KEGG" id="rhs:A3Q41_01983"/>
<dbReference type="EC" id="2.1.1.265" evidence="3"/>
<reference evidence="4" key="2">
    <citation type="submission" date="2016-04" db="EMBL/GenBank/DDBJ databases">
        <title>Complete Genome and Plasmid Sequences for Rhodococcus fascians D188 and Draft Sequences for Rhodococcus spp. Isolates PBTS 1 and PBTS 2.</title>
        <authorList>
            <person name="Stamer R."/>
            <person name="Vereecke D."/>
            <person name="Zhang Y."/>
            <person name="Schilkey F."/>
            <person name="Devitt N."/>
            <person name="Randall J."/>
        </authorList>
    </citation>
    <scope>NUCLEOTIDE SEQUENCE [LARGE SCALE GENOMIC DNA]</scope>
    <source>
        <strain evidence="4">PBTS2</strain>
    </source>
</reference>
<dbReference type="PATRIC" id="fig|1653479.3.peg.2006"/>
<evidence type="ECO:0000259" key="2">
    <source>
        <dbReference type="Pfam" id="PF13649"/>
    </source>
</evidence>
<evidence type="ECO:0000313" key="4">
    <source>
        <dbReference type="Proteomes" id="UP000076038"/>
    </source>
</evidence>